<evidence type="ECO:0000256" key="8">
    <source>
        <dbReference type="ARBA" id="ARBA00047851"/>
    </source>
</evidence>
<comment type="pathway">
    <text evidence="2 11">Cofactor biosynthesis; thiamine diphosphate biosynthesis; thiamine phosphate from 4-amino-2-methyl-5-diphosphomethylpyrimidine and 4-methyl-5-(2-phosphoethyl)-thiazole: step 1/1.</text>
</comment>
<reference evidence="14" key="1">
    <citation type="submission" date="2012-11" db="EMBL/GenBank/DDBJ databases">
        <authorList>
            <person name="Singh A."/>
            <person name="Pinnaka A.K."/>
            <person name="Vaidya B."/>
        </authorList>
    </citation>
    <scope>NUCLEOTIDE SEQUENCE [LARGE SCALE GENOMIC DNA]</scope>
    <source>
        <strain evidence="14">AK23</strain>
    </source>
</reference>
<dbReference type="Gene3D" id="3.20.20.70">
    <property type="entry name" value="Aldolase class I"/>
    <property type="match status" value="1"/>
</dbReference>
<evidence type="ECO:0000313" key="14">
    <source>
        <dbReference type="Proteomes" id="UP000019464"/>
    </source>
</evidence>
<dbReference type="AlphaFoldDB" id="W9V5U2"/>
<evidence type="ECO:0000256" key="9">
    <source>
        <dbReference type="ARBA" id="ARBA00047883"/>
    </source>
</evidence>
<dbReference type="STRING" id="1229521.D791_00536"/>
<evidence type="ECO:0000256" key="7">
    <source>
        <dbReference type="ARBA" id="ARBA00047334"/>
    </source>
</evidence>
<accession>W9V5U2</accession>
<dbReference type="Pfam" id="PF02581">
    <property type="entry name" value="TMP-TENI"/>
    <property type="match status" value="1"/>
</dbReference>
<evidence type="ECO:0000259" key="12">
    <source>
        <dbReference type="Pfam" id="PF02581"/>
    </source>
</evidence>
<evidence type="ECO:0000256" key="4">
    <source>
        <dbReference type="ARBA" id="ARBA00022723"/>
    </source>
</evidence>
<evidence type="ECO:0000313" key="13">
    <source>
        <dbReference type="EMBL" id="EXJ12291.1"/>
    </source>
</evidence>
<comment type="similarity">
    <text evidence="10">Belongs to the thiamine-phosphate synthase family.</text>
</comment>
<protein>
    <recommendedName>
        <fullName evidence="10">Thiamine-phosphate synthase</fullName>
        <ecNumber evidence="10">2.5.1.3</ecNumber>
    </recommendedName>
    <alternativeName>
        <fullName evidence="10">Thiamine-phosphate pyrophosphorylase</fullName>
    </alternativeName>
</protein>
<keyword evidence="14" id="KW-1185">Reference proteome</keyword>
<dbReference type="CDD" id="cd00564">
    <property type="entry name" value="TMP_TenI"/>
    <property type="match status" value="1"/>
</dbReference>
<comment type="cofactor">
    <cofactor evidence="1">
        <name>Mg(2+)</name>
        <dbReference type="ChEBI" id="CHEBI:18420"/>
    </cofactor>
</comment>
<dbReference type="GO" id="GO:0005737">
    <property type="term" value="C:cytoplasm"/>
    <property type="evidence" value="ECO:0007669"/>
    <property type="project" value="TreeGrafter"/>
</dbReference>
<dbReference type="InterPro" id="IPR022998">
    <property type="entry name" value="ThiamineP_synth_TenI"/>
</dbReference>
<dbReference type="RefSeq" id="WP_193364990.1">
    <property type="nucleotide sequence ID" value="NZ_AONB01000002.1"/>
</dbReference>
<comment type="catalytic activity">
    <reaction evidence="7 10">
        <text>4-methyl-5-(2-phosphooxyethyl)-thiazole + 4-amino-2-methyl-5-(diphosphooxymethyl)pyrimidine + H(+) = thiamine phosphate + diphosphate</text>
        <dbReference type="Rhea" id="RHEA:22328"/>
        <dbReference type="ChEBI" id="CHEBI:15378"/>
        <dbReference type="ChEBI" id="CHEBI:33019"/>
        <dbReference type="ChEBI" id="CHEBI:37575"/>
        <dbReference type="ChEBI" id="CHEBI:57841"/>
        <dbReference type="ChEBI" id="CHEBI:58296"/>
        <dbReference type="EC" id="2.5.1.3"/>
    </reaction>
</comment>
<comment type="caution">
    <text evidence="13">The sequence shown here is derived from an EMBL/GenBank/DDBJ whole genome shotgun (WGS) entry which is preliminary data.</text>
</comment>
<dbReference type="PANTHER" id="PTHR20857:SF15">
    <property type="entry name" value="THIAMINE-PHOSPHATE SYNTHASE"/>
    <property type="match status" value="1"/>
</dbReference>
<dbReference type="EMBL" id="AONB01000002">
    <property type="protein sequence ID" value="EXJ12291.1"/>
    <property type="molecule type" value="Genomic_DNA"/>
</dbReference>
<dbReference type="PANTHER" id="PTHR20857">
    <property type="entry name" value="THIAMINE-PHOSPHATE PYROPHOSPHORYLASE"/>
    <property type="match status" value="1"/>
</dbReference>
<dbReference type="NCBIfam" id="NF000734">
    <property type="entry name" value="PRK00043.1-5"/>
    <property type="match status" value="1"/>
</dbReference>
<name>W9V5U2_9GAMM</name>
<proteinExistence type="inferred from homology"/>
<dbReference type="GO" id="GO:0004789">
    <property type="term" value="F:thiamine-phosphate diphosphorylase activity"/>
    <property type="evidence" value="ECO:0007669"/>
    <property type="project" value="UniProtKB-EC"/>
</dbReference>
<dbReference type="NCBIfam" id="TIGR00693">
    <property type="entry name" value="thiE"/>
    <property type="match status" value="1"/>
</dbReference>
<evidence type="ECO:0000256" key="10">
    <source>
        <dbReference type="RuleBase" id="RU003826"/>
    </source>
</evidence>
<evidence type="ECO:0000256" key="3">
    <source>
        <dbReference type="ARBA" id="ARBA00022679"/>
    </source>
</evidence>
<dbReference type="SUPFAM" id="SSF51391">
    <property type="entry name" value="Thiamin phosphate synthase"/>
    <property type="match status" value="1"/>
</dbReference>
<dbReference type="InterPro" id="IPR034291">
    <property type="entry name" value="TMP_synthase"/>
</dbReference>
<organism evidence="13 14">
    <name type="scientific">Nitrincola nitratireducens</name>
    <dbReference type="NCBI Taxonomy" id="1229521"/>
    <lineage>
        <taxon>Bacteria</taxon>
        <taxon>Pseudomonadati</taxon>
        <taxon>Pseudomonadota</taxon>
        <taxon>Gammaproteobacteria</taxon>
        <taxon>Oceanospirillales</taxon>
        <taxon>Oceanospirillaceae</taxon>
        <taxon>Nitrincola</taxon>
    </lineage>
</organism>
<evidence type="ECO:0000256" key="5">
    <source>
        <dbReference type="ARBA" id="ARBA00022842"/>
    </source>
</evidence>
<sequence length="199" mass="21894">MMSLPIFYPLLDSVEGVELAARLGVRFAQLRIKSGGHETIRDNIRQSLAIAREANMMLVINDHWQLAIEEGADWVHLGQEDLIQADVNALRRAGISLGISTHSQEELERALLLNPDYIALGPIYPTQTKSLTWSAQGLGRISEWKAQLGQIPLCVIGGITLERSSAVLASGADIIAVVSDVSLHPDPSERIREWLSCYC</sequence>
<dbReference type="GO" id="GO:0046872">
    <property type="term" value="F:metal ion binding"/>
    <property type="evidence" value="ECO:0007669"/>
    <property type="project" value="UniProtKB-KW"/>
</dbReference>
<keyword evidence="3 10" id="KW-0808">Transferase</keyword>
<gene>
    <name evidence="13" type="primary">thiE_1</name>
    <name evidence="13" type="ORF">D791_00536</name>
</gene>
<comment type="catalytic activity">
    <reaction evidence="8 10">
        <text>2-(2-carboxy-4-methylthiazol-5-yl)ethyl phosphate + 4-amino-2-methyl-5-(diphosphooxymethyl)pyrimidine + 2 H(+) = thiamine phosphate + CO2 + diphosphate</text>
        <dbReference type="Rhea" id="RHEA:47848"/>
        <dbReference type="ChEBI" id="CHEBI:15378"/>
        <dbReference type="ChEBI" id="CHEBI:16526"/>
        <dbReference type="ChEBI" id="CHEBI:33019"/>
        <dbReference type="ChEBI" id="CHEBI:37575"/>
        <dbReference type="ChEBI" id="CHEBI:57841"/>
        <dbReference type="ChEBI" id="CHEBI:62890"/>
        <dbReference type="EC" id="2.5.1.3"/>
    </reaction>
</comment>
<keyword evidence="4" id="KW-0479">Metal-binding</keyword>
<evidence type="ECO:0000256" key="11">
    <source>
        <dbReference type="RuleBase" id="RU004253"/>
    </source>
</evidence>
<dbReference type="InterPro" id="IPR036206">
    <property type="entry name" value="ThiamineP_synth_sf"/>
</dbReference>
<dbReference type="Proteomes" id="UP000019464">
    <property type="component" value="Unassembled WGS sequence"/>
</dbReference>
<evidence type="ECO:0000256" key="6">
    <source>
        <dbReference type="ARBA" id="ARBA00022977"/>
    </source>
</evidence>
<dbReference type="InterPro" id="IPR013785">
    <property type="entry name" value="Aldolase_TIM"/>
</dbReference>
<dbReference type="PATRIC" id="fig|1229521.3.peg.543"/>
<evidence type="ECO:0000256" key="2">
    <source>
        <dbReference type="ARBA" id="ARBA00005165"/>
    </source>
</evidence>
<feature type="domain" description="Thiamine phosphate synthase/TenI" evidence="12">
    <location>
        <begin position="13"/>
        <end position="181"/>
    </location>
</feature>
<comment type="catalytic activity">
    <reaction evidence="9 10">
        <text>2-[(2R,5Z)-2-carboxy-4-methylthiazol-5(2H)-ylidene]ethyl phosphate + 4-amino-2-methyl-5-(diphosphooxymethyl)pyrimidine + 2 H(+) = thiamine phosphate + CO2 + diphosphate</text>
        <dbReference type="Rhea" id="RHEA:47844"/>
        <dbReference type="ChEBI" id="CHEBI:15378"/>
        <dbReference type="ChEBI" id="CHEBI:16526"/>
        <dbReference type="ChEBI" id="CHEBI:33019"/>
        <dbReference type="ChEBI" id="CHEBI:37575"/>
        <dbReference type="ChEBI" id="CHEBI:57841"/>
        <dbReference type="ChEBI" id="CHEBI:62899"/>
        <dbReference type="EC" id="2.5.1.3"/>
    </reaction>
</comment>
<dbReference type="EC" id="2.5.1.3" evidence="10"/>
<keyword evidence="6 10" id="KW-0784">Thiamine biosynthesis</keyword>
<dbReference type="GO" id="GO:0009229">
    <property type="term" value="P:thiamine diphosphate biosynthetic process"/>
    <property type="evidence" value="ECO:0007669"/>
    <property type="project" value="UniProtKB-UniPathway"/>
</dbReference>
<dbReference type="UniPathway" id="UPA00060">
    <property type="reaction ID" value="UER00141"/>
</dbReference>
<keyword evidence="5" id="KW-0460">Magnesium</keyword>
<dbReference type="GO" id="GO:0009228">
    <property type="term" value="P:thiamine biosynthetic process"/>
    <property type="evidence" value="ECO:0007669"/>
    <property type="project" value="UniProtKB-KW"/>
</dbReference>
<evidence type="ECO:0000256" key="1">
    <source>
        <dbReference type="ARBA" id="ARBA00001946"/>
    </source>
</evidence>
<reference evidence="13 14" key="2">
    <citation type="journal article" date="2015" name="Syst. Appl. Microbiol.">
        <title>Nitrincola nitratireducens sp. nov. isolated from a haloalkaline crater lake.</title>
        <authorList>
            <person name="Singh A."/>
            <person name="Vaidya B."/>
            <person name="Tanuku N.R."/>
            <person name="Pinnaka A.K."/>
        </authorList>
    </citation>
    <scope>NUCLEOTIDE SEQUENCE [LARGE SCALE GENOMIC DNA]</scope>
    <source>
        <strain evidence="13 14">AK23</strain>
    </source>
</reference>